<feature type="domain" description="C-type lectin" evidence="2">
    <location>
        <begin position="126"/>
        <end position="226"/>
    </location>
</feature>
<evidence type="ECO:0000313" key="4">
    <source>
        <dbReference type="Proteomes" id="UP001187415"/>
    </source>
</evidence>
<organism evidence="3 4">
    <name type="scientific">Channa striata</name>
    <name type="common">Snakehead murrel</name>
    <name type="synonym">Ophicephalus striatus</name>
    <dbReference type="NCBI Taxonomy" id="64152"/>
    <lineage>
        <taxon>Eukaryota</taxon>
        <taxon>Metazoa</taxon>
        <taxon>Chordata</taxon>
        <taxon>Craniata</taxon>
        <taxon>Vertebrata</taxon>
        <taxon>Euteleostomi</taxon>
        <taxon>Actinopterygii</taxon>
        <taxon>Neopterygii</taxon>
        <taxon>Teleostei</taxon>
        <taxon>Neoteleostei</taxon>
        <taxon>Acanthomorphata</taxon>
        <taxon>Anabantaria</taxon>
        <taxon>Anabantiformes</taxon>
        <taxon>Channoidei</taxon>
        <taxon>Channidae</taxon>
        <taxon>Channa</taxon>
    </lineage>
</organism>
<dbReference type="PANTHER" id="PTHR45784">
    <property type="entry name" value="C-TYPE LECTIN DOMAIN FAMILY 20 MEMBER A-RELATED"/>
    <property type="match status" value="1"/>
</dbReference>
<dbReference type="AlphaFoldDB" id="A0AA88MCC6"/>
<dbReference type="PROSITE" id="PS00615">
    <property type="entry name" value="C_TYPE_LECTIN_1"/>
    <property type="match status" value="1"/>
</dbReference>
<dbReference type="Pfam" id="PF00059">
    <property type="entry name" value="Lectin_C"/>
    <property type="match status" value="2"/>
</dbReference>
<dbReference type="InterPro" id="IPR016186">
    <property type="entry name" value="C-type_lectin-like/link_sf"/>
</dbReference>
<evidence type="ECO:0000256" key="1">
    <source>
        <dbReference type="ARBA" id="ARBA00023157"/>
    </source>
</evidence>
<dbReference type="InterPro" id="IPR001304">
    <property type="entry name" value="C-type_lectin-like"/>
</dbReference>
<dbReference type="InterPro" id="IPR018378">
    <property type="entry name" value="C-type_lectin_CS"/>
</dbReference>
<dbReference type="PANTHER" id="PTHR45784:SF3">
    <property type="entry name" value="C-TYPE LECTIN DOMAIN FAMILY 4 MEMBER K-LIKE-RELATED"/>
    <property type="match status" value="1"/>
</dbReference>
<dbReference type="SUPFAM" id="SSF56436">
    <property type="entry name" value="C-type lectin-like"/>
    <property type="match status" value="2"/>
</dbReference>
<dbReference type="Gene3D" id="3.10.100.10">
    <property type="entry name" value="Mannose-Binding Protein A, subunit A"/>
    <property type="match status" value="2"/>
</dbReference>
<dbReference type="InterPro" id="IPR016187">
    <property type="entry name" value="CTDL_fold"/>
</dbReference>
<gene>
    <name evidence="3" type="ORF">Q5P01_017860</name>
</gene>
<comment type="caution">
    <text evidence="3">The sequence shown here is derived from an EMBL/GenBank/DDBJ whole genome shotgun (WGS) entry which is preliminary data.</text>
</comment>
<sequence>MILSGLCFLPSCFSHSYFYIKSGIPWADAQQFCRSKYTDLATIQNQKEVDKLGSTLNTWRWSLENQSYYGKGGAGFRNWAAGEPHEGANYQVCVLMTSSGQWADELCTSKLPFICYKGSQITSPDFILVNDLKTWTEAQLYCRDNYTDLASVRNQAENDEMKMMLTQNTWIGLHRNSWKWSDGSVNSFSYWYPGAPVPTTTATCIGAYYGKWYNFNCNYQFFFLCFEAHIIRKVVQVKLKKTDSVEMEDLKDDLLQKFSQTLKDRSLDDYVRLTWVKRSDGKMFEKKNTEKLNETCPLRL</sequence>
<protein>
    <recommendedName>
        <fullName evidence="2">C-type lectin domain-containing protein</fullName>
    </recommendedName>
</protein>
<accession>A0AA88MCC6</accession>
<name>A0AA88MCC6_CHASR</name>
<evidence type="ECO:0000313" key="3">
    <source>
        <dbReference type="EMBL" id="KAK2833971.1"/>
    </source>
</evidence>
<dbReference type="EMBL" id="JAUPFM010000013">
    <property type="protein sequence ID" value="KAK2833971.1"/>
    <property type="molecule type" value="Genomic_DNA"/>
</dbReference>
<dbReference type="PROSITE" id="PS50041">
    <property type="entry name" value="C_TYPE_LECTIN_2"/>
    <property type="match status" value="2"/>
</dbReference>
<evidence type="ECO:0000259" key="2">
    <source>
        <dbReference type="PROSITE" id="PS50041"/>
    </source>
</evidence>
<keyword evidence="4" id="KW-1185">Reference proteome</keyword>
<proteinExistence type="predicted"/>
<keyword evidence="1" id="KW-1015">Disulfide bond</keyword>
<reference evidence="3" key="1">
    <citation type="submission" date="2023-07" db="EMBL/GenBank/DDBJ databases">
        <title>Chromosome-level Genome Assembly of Striped Snakehead (Channa striata).</title>
        <authorList>
            <person name="Liu H."/>
        </authorList>
    </citation>
    <scope>NUCLEOTIDE SEQUENCE</scope>
    <source>
        <strain evidence="3">Gz</strain>
        <tissue evidence="3">Muscle</tissue>
    </source>
</reference>
<dbReference type="SMART" id="SM00034">
    <property type="entry name" value="CLECT"/>
    <property type="match status" value="2"/>
</dbReference>
<dbReference type="Proteomes" id="UP001187415">
    <property type="component" value="Unassembled WGS sequence"/>
</dbReference>
<feature type="domain" description="C-type lectin" evidence="2">
    <location>
        <begin position="14"/>
        <end position="116"/>
    </location>
</feature>